<evidence type="ECO:0000256" key="2">
    <source>
        <dbReference type="ARBA" id="ARBA00015575"/>
    </source>
</evidence>
<evidence type="ECO:0000313" key="6">
    <source>
        <dbReference type="Proteomes" id="UP000504634"/>
    </source>
</evidence>
<dbReference type="InterPro" id="IPR045128">
    <property type="entry name" value="PI31-like"/>
</dbReference>
<dbReference type="GO" id="GO:0000502">
    <property type="term" value="C:proteasome complex"/>
    <property type="evidence" value="ECO:0007669"/>
    <property type="project" value="UniProtKB-KW"/>
</dbReference>
<evidence type="ECO:0000256" key="4">
    <source>
        <dbReference type="SAM" id="MobiDB-lite"/>
    </source>
</evidence>
<dbReference type="InterPro" id="IPR021625">
    <property type="entry name" value="PI31_Prot_N"/>
</dbReference>
<dbReference type="Proteomes" id="UP000504634">
    <property type="component" value="Unplaced"/>
</dbReference>
<dbReference type="GO" id="GO:0004866">
    <property type="term" value="F:endopeptidase inhibitor activity"/>
    <property type="evidence" value="ECO:0007669"/>
    <property type="project" value="InterPro"/>
</dbReference>
<protein>
    <recommendedName>
        <fullName evidence="2">Proteasome inhibitor PI31 subunit</fullName>
    </recommendedName>
</protein>
<proteinExistence type="inferred from homology"/>
<dbReference type="AlphaFoldDB" id="A0A6J2TSN2"/>
<name>A0A6J2TSN2_DROLE</name>
<sequence>MDANPSTSSPAGGGAPSSKLSDVFYGWDLLYRTIEHSVNKKADLLIALAHFLLTKHHSFRCIGIGEDKTLLEDETGSELLPDCWNDGDIKYSLRYVHYKNLFLLMGHVAEDVLVINLLDTNTRQVSNICLEPESLVASFTGNIFTLMPTAEEIVERYRKELLEPVFQGNSREVTTQTSSPPARSVDPLRVAEPIHLNPFVPMSYDQRRPYGFPEVGRGDLDPLGRGPGNLLQVPSQPDSLRPSPRFDPFGPQNPNQYDPNPDHEQPPDYYS</sequence>
<dbReference type="PANTHER" id="PTHR13266:SF1">
    <property type="entry name" value="PROTEASOME INHIBITOR PI31 SUBUNIT"/>
    <property type="match status" value="1"/>
</dbReference>
<organism evidence="6 7">
    <name type="scientific">Drosophila lebanonensis</name>
    <name type="common">Fruit fly</name>
    <name type="synonym">Scaptodrosophila lebanonensis</name>
    <dbReference type="NCBI Taxonomy" id="7225"/>
    <lineage>
        <taxon>Eukaryota</taxon>
        <taxon>Metazoa</taxon>
        <taxon>Ecdysozoa</taxon>
        <taxon>Arthropoda</taxon>
        <taxon>Hexapoda</taxon>
        <taxon>Insecta</taxon>
        <taxon>Pterygota</taxon>
        <taxon>Neoptera</taxon>
        <taxon>Endopterygota</taxon>
        <taxon>Diptera</taxon>
        <taxon>Brachycera</taxon>
        <taxon>Muscomorpha</taxon>
        <taxon>Ephydroidea</taxon>
        <taxon>Drosophilidae</taxon>
        <taxon>Scaptodrosophila</taxon>
    </lineage>
</organism>
<dbReference type="Pfam" id="PF11566">
    <property type="entry name" value="PI31_Prot_N"/>
    <property type="match status" value="1"/>
</dbReference>
<feature type="compositionally biased region" description="Basic and acidic residues" evidence="4">
    <location>
        <begin position="260"/>
        <end position="271"/>
    </location>
</feature>
<dbReference type="GO" id="GO:0070628">
    <property type="term" value="F:proteasome binding"/>
    <property type="evidence" value="ECO:0007669"/>
    <property type="project" value="InterPro"/>
</dbReference>
<feature type="domain" description="PI31 proteasome regulator N-terminal" evidence="5">
    <location>
        <begin position="37"/>
        <end position="172"/>
    </location>
</feature>
<dbReference type="GO" id="GO:0043161">
    <property type="term" value="P:proteasome-mediated ubiquitin-dependent protein catabolic process"/>
    <property type="evidence" value="ECO:0007669"/>
    <property type="project" value="InterPro"/>
</dbReference>
<evidence type="ECO:0000313" key="7">
    <source>
        <dbReference type="RefSeq" id="XP_030378560.1"/>
    </source>
</evidence>
<evidence type="ECO:0000259" key="5">
    <source>
        <dbReference type="Pfam" id="PF11566"/>
    </source>
</evidence>
<evidence type="ECO:0000256" key="1">
    <source>
        <dbReference type="ARBA" id="ARBA00006405"/>
    </source>
</evidence>
<dbReference type="GeneID" id="115627128"/>
<dbReference type="PANTHER" id="PTHR13266">
    <property type="entry name" value="PROTEASOME INHIBITOR"/>
    <property type="match status" value="1"/>
</dbReference>
<feature type="compositionally biased region" description="Polar residues" evidence="4">
    <location>
        <begin position="168"/>
        <end position="181"/>
    </location>
</feature>
<feature type="region of interest" description="Disordered" evidence="4">
    <location>
        <begin position="210"/>
        <end position="271"/>
    </location>
</feature>
<reference evidence="7" key="1">
    <citation type="submission" date="2025-08" db="UniProtKB">
        <authorList>
            <consortium name="RefSeq"/>
        </authorList>
    </citation>
    <scope>IDENTIFICATION</scope>
    <source>
        <strain evidence="7">11010-0011.00</strain>
        <tissue evidence="7">Whole body</tissue>
    </source>
</reference>
<comment type="similarity">
    <text evidence="1">Belongs to the proteasome inhibitor PI31 family.</text>
</comment>
<keyword evidence="3" id="KW-0647">Proteasome</keyword>
<dbReference type="RefSeq" id="XP_030378560.1">
    <property type="nucleotide sequence ID" value="XM_030522700.1"/>
</dbReference>
<dbReference type="Gene3D" id="3.40.1000.30">
    <property type="match status" value="1"/>
</dbReference>
<evidence type="ECO:0000256" key="3">
    <source>
        <dbReference type="ARBA" id="ARBA00022942"/>
    </source>
</evidence>
<gene>
    <name evidence="7" type="primary">LOC115627128</name>
</gene>
<accession>A0A6J2TSN2</accession>
<feature type="region of interest" description="Disordered" evidence="4">
    <location>
        <begin position="168"/>
        <end position="188"/>
    </location>
</feature>
<keyword evidence="6" id="KW-1185">Reference proteome</keyword>
<dbReference type="OrthoDB" id="68090at2759"/>